<dbReference type="GO" id="GO:0009003">
    <property type="term" value="F:signal peptidase activity"/>
    <property type="evidence" value="ECO:0007669"/>
    <property type="project" value="UniProtKB-EC"/>
</dbReference>
<comment type="caution">
    <text evidence="5">The sequence shown here is derived from an EMBL/GenBank/DDBJ whole genome shotgun (WGS) entry which is preliminary data.</text>
</comment>
<organism evidence="5 6">
    <name type="scientific">Streptomyces polyrhachis</name>
    <dbReference type="NCBI Taxonomy" id="1282885"/>
    <lineage>
        <taxon>Bacteria</taxon>
        <taxon>Bacillati</taxon>
        <taxon>Actinomycetota</taxon>
        <taxon>Actinomycetes</taxon>
        <taxon>Kitasatosporales</taxon>
        <taxon>Streptomycetaceae</taxon>
        <taxon>Streptomyces</taxon>
    </lineage>
</organism>
<evidence type="ECO:0000256" key="1">
    <source>
        <dbReference type="ARBA" id="ARBA00004401"/>
    </source>
</evidence>
<dbReference type="PRINTS" id="PR00727">
    <property type="entry name" value="LEADERPTASE"/>
</dbReference>
<dbReference type="NCBIfam" id="TIGR02227">
    <property type="entry name" value="sigpep_I_bact"/>
    <property type="match status" value="1"/>
</dbReference>
<dbReference type="PANTHER" id="PTHR43390">
    <property type="entry name" value="SIGNAL PEPTIDASE I"/>
    <property type="match status" value="1"/>
</dbReference>
<dbReference type="EMBL" id="JBHSZO010000008">
    <property type="protein sequence ID" value="MFC7217963.1"/>
    <property type="molecule type" value="Genomic_DNA"/>
</dbReference>
<feature type="domain" description="Peptidase S26" evidence="4">
    <location>
        <begin position="4"/>
        <end position="154"/>
    </location>
</feature>
<evidence type="ECO:0000256" key="2">
    <source>
        <dbReference type="ARBA" id="ARBA00009370"/>
    </source>
</evidence>
<feature type="transmembrane region" description="Helical" evidence="3">
    <location>
        <begin position="162"/>
        <end position="184"/>
    </location>
</feature>
<keyword evidence="6" id="KW-1185">Reference proteome</keyword>
<dbReference type="PANTHER" id="PTHR43390:SF1">
    <property type="entry name" value="CHLOROPLAST PROCESSING PEPTIDASE"/>
    <property type="match status" value="1"/>
</dbReference>
<comment type="similarity">
    <text evidence="2 3">Belongs to the peptidase S26 family.</text>
</comment>
<protein>
    <recommendedName>
        <fullName evidence="3">Signal peptidase I</fullName>
        <ecNumber evidence="3">3.4.21.89</ecNumber>
    </recommendedName>
</protein>
<keyword evidence="3" id="KW-0812">Transmembrane</keyword>
<dbReference type="InterPro" id="IPR019533">
    <property type="entry name" value="Peptidase_S26"/>
</dbReference>
<evidence type="ECO:0000256" key="3">
    <source>
        <dbReference type="RuleBase" id="RU362042"/>
    </source>
</evidence>
<comment type="catalytic activity">
    <reaction evidence="3">
        <text>Cleavage of hydrophobic, N-terminal signal or leader sequences from secreted and periplasmic proteins.</text>
        <dbReference type="EC" id="3.4.21.89"/>
    </reaction>
</comment>
<dbReference type="EC" id="3.4.21.89" evidence="3"/>
<gene>
    <name evidence="5" type="primary">lepB</name>
    <name evidence="5" type="ORF">ACFQLX_07245</name>
</gene>
<keyword evidence="3 5" id="KW-0378">Hydrolase</keyword>
<dbReference type="Gene3D" id="2.10.109.10">
    <property type="entry name" value="Umud Fragment, subunit A"/>
    <property type="match status" value="1"/>
</dbReference>
<evidence type="ECO:0000313" key="6">
    <source>
        <dbReference type="Proteomes" id="UP001596413"/>
    </source>
</evidence>
<dbReference type="InterPro" id="IPR036286">
    <property type="entry name" value="LexA/Signal_pep-like_sf"/>
</dbReference>
<evidence type="ECO:0000313" key="5">
    <source>
        <dbReference type="EMBL" id="MFC7217963.1"/>
    </source>
</evidence>
<sequence>MVLLAGALTWLFVGYTGVSVNSDAMNPTYTAGDRVYAERVDGSEIRRGDVVLFRAGDWSPPGHGPDRFLKRVVALGGDRVSGAPGEPVTVNGRPLDEPYVMSGEPGAASPRYSVTVPAGRMFLLGDYRGNSRDSRSHLDTDAGTRPLSSVQARALDSPTMPLTLASTALLGLLATLTALPLAIAAKIAHSRAKRALPPHTDVWHLAVSRHPRTRRRPPG</sequence>
<keyword evidence="3" id="KW-0645">Protease</keyword>
<reference evidence="6" key="1">
    <citation type="journal article" date="2019" name="Int. J. Syst. Evol. Microbiol.">
        <title>The Global Catalogue of Microorganisms (GCM) 10K type strain sequencing project: providing services to taxonomists for standard genome sequencing and annotation.</title>
        <authorList>
            <consortium name="The Broad Institute Genomics Platform"/>
            <consortium name="The Broad Institute Genome Sequencing Center for Infectious Disease"/>
            <person name="Wu L."/>
            <person name="Ma J."/>
        </authorList>
    </citation>
    <scope>NUCLEOTIDE SEQUENCE [LARGE SCALE GENOMIC DNA]</scope>
    <source>
        <strain evidence="6">CGMCC 1.13681</strain>
    </source>
</reference>
<dbReference type="Pfam" id="PF10502">
    <property type="entry name" value="Peptidase_S26"/>
    <property type="match status" value="1"/>
</dbReference>
<dbReference type="InterPro" id="IPR000223">
    <property type="entry name" value="Pept_S26A_signal_pept_1"/>
</dbReference>
<dbReference type="Proteomes" id="UP001596413">
    <property type="component" value="Unassembled WGS sequence"/>
</dbReference>
<name>A0ABW2GB67_9ACTN</name>
<dbReference type="RefSeq" id="WP_386413219.1">
    <property type="nucleotide sequence ID" value="NZ_JBHSZO010000008.1"/>
</dbReference>
<comment type="subcellular location">
    <subcellularLocation>
        <location evidence="1">Cell membrane</location>
        <topology evidence="1">Single-pass type II membrane protein</topology>
    </subcellularLocation>
    <subcellularLocation>
        <location evidence="3">Membrane</location>
        <topology evidence="3">Single-pass type II membrane protein</topology>
    </subcellularLocation>
</comment>
<keyword evidence="3" id="KW-1133">Transmembrane helix</keyword>
<proteinExistence type="inferred from homology"/>
<keyword evidence="3" id="KW-0472">Membrane</keyword>
<dbReference type="CDD" id="cd06530">
    <property type="entry name" value="S26_SPase_I"/>
    <property type="match status" value="1"/>
</dbReference>
<evidence type="ECO:0000259" key="4">
    <source>
        <dbReference type="Pfam" id="PF10502"/>
    </source>
</evidence>
<accession>A0ABW2GB67</accession>
<dbReference type="SUPFAM" id="SSF51306">
    <property type="entry name" value="LexA/Signal peptidase"/>
    <property type="match status" value="1"/>
</dbReference>